<sequence>MKERESFKIAIIGSGPKGLYGLERALAHLNCIERKLPIEIHLFNKTDSFGAGDIYRTDQPEYLLMNYSNGYINMWTEQEPKSIVSRTTGYSDWLKIKFDHCSSCKTSDFSPRALVGRYLKDGFRRLVDAAPSNCEIYCHEGEVFDLKEEQGDFRIHWKGKAGSDQFLSGISTVLIASGHPNQNSDQYVSKLGYVDFIYPVSSKLNKVQSNKKVIIKGMGLTFIDACLALSEGKGGQFEQAENGMLNYIPSGNEPETIFPFSKSGLPMIPRGNTYGLPEPKLYFFNEEHIHMAIANAEKIDFDHELLPLISLEFKAAYYRALFHSYSLDFSEWGDVAKLEVVIDEFHERYPEECRFEFEQFLRELPSSDLSRDAHLQQLIAQYIAAAETGPESNPIAAVSAVWRSMCELFNKLYRFGRLKPESHQLFDEKYAGHLNRISYGPPIQNMKKILALAKAGIIDFSFCKCPEIEFEPEFKLSSKDGKSTISEYFIDARIPKSCLVDSSSELYMNMMKQGLVRPYVNRMVGKLDYKPGCLDINEQGHPLDEKELPNPKLTFIGTPTEGLTYDNDTLSRNRNDFVSNWGKEVSQLYMDYSQRITHSSSKTHFHESLT</sequence>
<dbReference type="PANTHER" id="PTHR40254">
    <property type="entry name" value="BLR0577 PROTEIN"/>
    <property type="match status" value="1"/>
</dbReference>
<gene>
    <name evidence="2" type="ORF">OM944_03575</name>
</gene>
<accession>A0ABY6MIF4</accession>
<evidence type="ECO:0000313" key="2">
    <source>
        <dbReference type="EMBL" id="UZD23573.1"/>
    </source>
</evidence>
<evidence type="ECO:0000313" key="3">
    <source>
        <dbReference type="Proteomes" id="UP001163156"/>
    </source>
</evidence>
<proteinExistence type="predicted"/>
<dbReference type="Pfam" id="PF13454">
    <property type="entry name" value="NAD_binding_9"/>
    <property type="match status" value="1"/>
</dbReference>
<dbReference type="RefSeq" id="WP_264810118.1">
    <property type="nucleotide sequence ID" value="NZ_CP110226.1"/>
</dbReference>
<reference evidence="2" key="1">
    <citation type="submission" date="2022-10" db="EMBL/GenBank/DDBJ databases">
        <title>Algoriphagus sp. a novel bacteria isolate from halophytes salicornia europaea.</title>
        <authorList>
            <person name="Peng Y."/>
            <person name="Jiang L."/>
            <person name="Lee J."/>
        </authorList>
    </citation>
    <scope>NUCLEOTIDE SEQUENCE</scope>
    <source>
        <strain evidence="2">TR-M5</strain>
    </source>
</reference>
<dbReference type="InterPro" id="IPR036188">
    <property type="entry name" value="FAD/NAD-bd_sf"/>
</dbReference>
<protein>
    <submittedName>
        <fullName evidence="2">FAD/NAD(P)-binding protein</fullName>
    </submittedName>
</protein>
<keyword evidence="3" id="KW-1185">Reference proteome</keyword>
<dbReference type="EMBL" id="CP110226">
    <property type="protein sequence ID" value="UZD23573.1"/>
    <property type="molecule type" value="Genomic_DNA"/>
</dbReference>
<dbReference type="SUPFAM" id="SSF51905">
    <property type="entry name" value="FAD/NAD(P)-binding domain"/>
    <property type="match status" value="1"/>
</dbReference>
<name>A0ABY6MIF4_9BACT</name>
<dbReference type="Proteomes" id="UP001163156">
    <property type="component" value="Chromosome"/>
</dbReference>
<feature type="domain" description="FAD-dependent urate hydroxylase HpyO/Asp monooxygenase CreE-like FAD/NAD(P)-binding" evidence="1">
    <location>
        <begin position="10"/>
        <end position="179"/>
    </location>
</feature>
<dbReference type="InterPro" id="IPR052189">
    <property type="entry name" value="L-asp_N-monooxygenase_NS-form"/>
</dbReference>
<dbReference type="PANTHER" id="PTHR40254:SF1">
    <property type="entry name" value="BLR0577 PROTEIN"/>
    <property type="match status" value="1"/>
</dbReference>
<dbReference type="InterPro" id="IPR038732">
    <property type="entry name" value="HpyO/CreE_NAD-binding"/>
</dbReference>
<organism evidence="2 3">
    <name type="scientific">Algoriphagus halophytocola</name>
    <dbReference type="NCBI Taxonomy" id="2991499"/>
    <lineage>
        <taxon>Bacteria</taxon>
        <taxon>Pseudomonadati</taxon>
        <taxon>Bacteroidota</taxon>
        <taxon>Cytophagia</taxon>
        <taxon>Cytophagales</taxon>
        <taxon>Cyclobacteriaceae</taxon>
        <taxon>Algoriphagus</taxon>
    </lineage>
</organism>
<evidence type="ECO:0000259" key="1">
    <source>
        <dbReference type="Pfam" id="PF13454"/>
    </source>
</evidence>